<dbReference type="Pfam" id="PF07568">
    <property type="entry name" value="HisKA_2"/>
    <property type="match status" value="1"/>
</dbReference>
<dbReference type="InterPro" id="IPR038424">
    <property type="entry name" value="H_kinase_PdtaS_GAF_sf"/>
</dbReference>
<gene>
    <name evidence="10" type="ORF">C8P63_102145</name>
</gene>
<evidence type="ECO:0000256" key="3">
    <source>
        <dbReference type="ARBA" id="ARBA00022553"/>
    </source>
</evidence>
<dbReference type="AlphaFoldDB" id="A0A2T6C8K3"/>
<dbReference type="EMBL" id="QBKR01000002">
    <property type="protein sequence ID" value="PTX64651.1"/>
    <property type="molecule type" value="Genomic_DNA"/>
</dbReference>
<evidence type="ECO:0000256" key="6">
    <source>
        <dbReference type="ARBA" id="ARBA00022777"/>
    </source>
</evidence>
<evidence type="ECO:0000256" key="4">
    <source>
        <dbReference type="ARBA" id="ARBA00022679"/>
    </source>
</evidence>
<dbReference type="PANTHER" id="PTHR41523:SF8">
    <property type="entry name" value="ETHYLENE RESPONSE SENSOR PROTEIN"/>
    <property type="match status" value="1"/>
</dbReference>
<dbReference type="GO" id="GO:0005524">
    <property type="term" value="F:ATP binding"/>
    <property type="evidence" value="ECO:0007669"/>
    <property type="project" value="UniProtKB-KW"/>
</dbReference>
<dbReference type="Gene3D" id="3.30.565.10">
    <property type="entry name" value="Histidine kinase-like ATPase, C-terminal domain"/>
    <property type="match status" value="1"/>
</dbReference>
<dbReference type="InterPro" id="IPR003594">
    <property type="entry name" value="HATPase_dom"/>
</dbReference>
<dbReference type="PROSITE" id="PS50109">
    <property type="entry name" value="HIS_KIN"/>
    <property type="match status" value="1"/>
</dbReference>
<dbReference type="Proteomes" id="UP000244240">
    <property type="component" value="Unassembled WGS sequence"/>
</dbReference>
<evidence type="ECO:0000256" key="1">
    <source>
        <dbReference type="ARBA" id="ARBA00000085"/>
    </source>
</evidence>
<organism evidence="10 11">
    <name type="scientific">Melghirimyces profundicolus</name>
    <dbReference type="NCBI Taxonomy" id="1242148"/>
    <lineage>
        <taxon>Bacteria</taxon>
        <taxon>Bacillati</taxon>
        <taxon>Bacillota</taxon>
        <taxon>Bacilli</taxon>
        <taxon>Bacillales</taxon>
        <taxon>Thermoactinomycetaceae</taxon>
        <taxon>Melghirimyces</taxon>
    </lineage>
</organism>
<comment type="catalytic activity">
    <reaction evidence="1">
        <text>ATP + protein L-histidine = ADP + protein N-phospho-L-histidine.</text>
        <dbReference type="EC" id="2.7.13.3"/>
    </reaction>
</comment>
<dbReference type="SUPFAM" id="SSF55785">
    <property type="entry name" value="PYP-like sensor domain (PAS domain)"/>
    <property type="match status" value="1"/>
</dbReference>
<dbReference type="Pfam" id="PF12282">
    <property type="entry name" value="GAF_PdtaS"/>
    <property type="match status" value="1"/>
</dbReference>
<keyword evidence="3" id="KW-0597">Phosphoprotein</keyword>
<dbReference type="InterPro" id="IPR035965">
    <property type="entry name" value="PAS-like_dom_sf"/>
</dbReference>
<dbReference type="Pfam" id="PF02518">
    <property type="entry name" value="HATPase_c"/>
    <property type="match status" value="1"/>
</dbReference>
<dbReference type="InterPro" id="IPR022066">
    <property type="entry name" value="PdtaS_GAF"/>
</dbReference>
<dbReference type="OrthoDB" id="9767435at2"/>
<sequence length="472" mass="53335">MKPTLQILQEKTGLERADIEELTKVTTQLQLMADLYGADIFLDCLVRGRSDQAVVVAEAKPRTSRSLYTESFTGKLILKDNEPGVFAAFQTGKYITGTRAITNEKVTVEQKVLPVFRDDKVIGVLILEQDISNQIRQEKKLRRIRKTAEDLSETLWEVTVAETDLPTLIQEGVILCNEEGLFSYVNPKAREMLKELDQPIPQIGTPLSAFCFGVFDSVVADAQAKGVSREELQFDENAMSIKAISVQKKNRFKGVVLLLRDITELRKKEKQLRIQSTVIREIHHRVKNNLQTISSLLQLQLRRVQSEENRKVFQDTINRIRSIALVHETLSQKGIEFVELNGLMERVVSMIVHTMSPPEKKINFKVYGVKVVLPSNKAIAVALILNELIQNCLDHAFVNQNEGYIEVIVQKEKDCLNIGVRDNGCGFDPKNHSGHTLGTRIVTTLVEKELNGHLEYINSDGTQVNFSFKHSS</sequence>
<dbReference type="Gene3D" id="3.30.450.20">
    <property type="entry name" value="PAS domain"/>
    <property type="match status" value="1"/>
</dbReference>
<keyword evidence="7" id="KW-0067">ATP-binding</keyword>
<keyword evidence="6 10" id="KW-0418">Kinase</keyword>
<dbReference type="GO" id="GO:0000160">
    <property type="term" value="P:phosphorelay signal transduction system"/>
    <property type="evidence" value="ECO:0007669"/>
    <property type="project" value="UniProtKB-KW"/>
</dbReference>
<evidence type="ECO:0000313" key="11">
    <source>
        <dbReference type="Proteomes" id="UP000244240"/>
    </source>
</evidence>
<keyword evidence="4" id="KW-0808">Transferase</keyword>
<dbReference type="SUPFAM" id="SSF55874">
    <property type="entry name" value="ATPase domain of HSP90 chaperone/DNA topoisomerase II/histidine kinase"/>
    <property type="match status" value="1"/>
</dbReference>
<dbReference type="InterPro" id="IPR036890">
    <property type="entry name" value="HATPase_C_sf"/>
</dbReference>
<keyword evidence="11" id="KW-1185">Reference proteome</keyword>
<keyword evidence="8" id="KW-0902">Two-component regulatory system</keyword>
<dbReference type="EC" id="2.7.13.3" evidence="2"/>
<keyword evidence="5" id="KW-0547">Nucleotide-binding</keyword>
<protein>
    <recommendedName>
        <fullName evidence="2">histidine kinase</fullName>
        <ecNumber evidence="2">2.7.13.3</ecNumber>
    </recommendedName>
</protein>
<dbReference type="RefSeq" id="WP_108021711.1">
    <property type="nucleotide sequence ID" value="NZ_QBKR01000002.1"/>
</dbReference>
<accession>A0A2T6C8K3</accession>
<evidence type="ECO:0000256" key="7">
    <source>
        <dbReference type="ARBA" id="ARBA00022840"/>
    </source>
</evidence>
<dbReference type="SMART" id="SM00387">
    <property type="entry name" value="HATPase_c"/>
    <property type="match status" value="1"/>
</dbReference>
<dbReference type="PANTHER" id="PTHR41523">
    <property type="entry name" value="TWO-COMPONENT SYSTEM SENSOR PROTEIN"/>
    <property type="match status" value="1"/>
</dbReference>
<evidence type="ECO:0000256" key="5">
    <source>
        <dbReference type="ARBA" id="ARBA00022741"/>
    </source>
</evidence>
<reference evidence="10 11" key="1">
    <citation type="submission" date="2018-04" db="EMBL/GenBank/DDBJ databases">
        <title>Genomic Encyclopedia of Archaeal and Bacterial Type Strains, Phase II (KMG-II): from individual species to whole genera.</title>
        <authorList>
            <person name="Goeker M."/>
        </authorList>
    </citation>
    <scope>NUCLEOTIDE SEQUENCE [LARGE SCALE GENOMIC DNA]</scope>
    <source>
        <strain evidence="10 11">DSM 45787</strain>
    </source>
</reference>
<dbReference type="Gene3D" id="3.30.450.280">
    <property type="entry name" value="GAF domain"/>
    <property type="match status" value="1"/>
</dbReference>
<evidence type="ECO:0000256" key="8">
    <source>
        <dbReference type="ARBA" id="ARBA00023012"/>
    </source>
</evidence>
<evidence type="ECO:0000256" key="2">
    <source>
        <dbReference type="ARBA" id="ARBA00012438"/>
    </source>
</evidence>
<name>A0A2T6C8K3_9BACL</name>
<proteinExistence type="predicted"/>
<evidence type="ECO:0000313" key="10">
    <source>
        <dbReference type="EMBL" id="PTX64651.1"/>
    </source>
</evidence>
<comment type="caution">
    <text evidence="10">The sequence shown here is derived from an EMBL/GenBank/DDBJ whole genome shotgun (WGS) entry which is preliminary data.</text>
</comment>
<dbReference type="InterPro" id="IPR011495">
    <property type="entry name" value="Sig_transdc_His_kin_sub2_dim/P"/>
</dbReference>
<dbReference type="InterPro" id="IPR005467">
    <property type="entry name" value="His_kinase_dom"/>
</dbReference>
<feature type="domain" description="Histidine kinase" evidence="9">
    <location>
        <begin position="281"/>
        <end position="472"/>
    </location>
</feature>
<dbReference type="GO" id="GO:0004673">
    <property type="term" value="F:protein histidine kinase activity"/>
    <property type="evidence" value="ECO:0007669"/>
    <property type="project" value="UniProtKB-EC"/>
</dbReference>
<evidence type="ECO:0000259" key="9">
    <source>
        <dbReference type="PROSITE" id="PS50109"/>
    </source>
</evidence>